<gene>
    <name evidence="3" type="ORF">HKI87_09g57120</name>
</gene>
<dbReference type="Proteomes" id="UP001472866">
    <property type="component" value="Chromosome 09"/>
</dbReference>
<dbReference type="AlphaFoldDB" id="A0AAX4PDC3"/>
<keyword evidence="4" id="KW-1185">Reference proteome</keyword>
<name>A0AAX4PDC3_9CHLO</name>
<evidence type="ECO:0000256" key="2">
    <source>
        <dbReference type="SAM" id="MobiDB-lite"/>
    </source>
</evidence>
<evidence type="ECO:0000256" key="1">
    <source>
        <dbReference type="SAM" id="Coils"/>
    </source>
</evidence>
<feature type="compositionally biased region" description="Basic and acidic residues" evidence="2">
    <location>
        <begin position="444"/>
        <end position="456"/>
    </location>
</feature>
<evidence type="ECO:0000313" key="4">
    <source>
        <dbReference type="Proteomes" id="UP001472866"/>
    </source>
</evidence>
<keyword evidence="1" id="KW-0175">Coiled coil</keyword>
<sequence length="470" mass="55037">MAPPRTAAGHAAERLRVQLVSKLREVNDNPALSKQFYKAVSLCDAFLHSCDNTDKGLEELKVQVKDVIAASVPKRTKKAPTPKAASRRDSNVSSKSGRSTHSDLWTLPVHRVELRAKQSTNNEYGVIAVQADAAASQERVARKAKVKLEQQAIKKQLEEQMAVKREIRKRELAEKYREGEEITARVVEYQIEEEKKAAEVYQKAIKAKKERAAQVVEKQKRQREDKAKQLKEDQAFLRRVMLENEEIKEKKARAQVEMRKQMARVQKENIAKLKQKELQRLEEQQREVKLMQDYERTIEERAQRREAEIKAHQEKILAKFRAGGGESLQQGLKAKEREDEERAMKFQLEHERKMRKQERLNARKQAQQKKELKSYLQSQIHTIELQRQREDEDRAEYAKYVKRDIERGTAEAKEKERMLKEKNRRYTEDIVRQMKSDARKRYEAAADKMPDSEKALNRNVLQGKGMRQIF</sequence>
<accession>A0AAX4PDC3</accession>
<organism evidence="3 4">
    <name type="scientific">Chloropicon roscoffensis</name>
    <dbReference type="NCBI Taxonomy" id="1461544"/>
    <lineage>
        <taxon>Eukaryota</taxon>
        <taxon>Viridiplantae</taxon>
        <taxon>Chlorophyta</taxon>
        <taxon>Chloropicophyceae</taxon>
        <taxon>Chloropicales</taxon>
        <taxon>Chloropicaceae</taxon>
        <taxon>Chloropicon</taxon>
    </lineage>
</organism>
<evidence type="ECO:0000313" key="3">
    <source>
        <dbReference type="EMBL" id="WZN64158.1"/>
    </source>
</evidence>
<feature type="compositionally biased region" description="Polar residues" evidence="2">
    <location>
        <begin position="91"/>
        <end position="102"/>
    </location>
</feature>
<dbReference type="EMBL" id="CP151509">
    <property type="protein sequence ID" value="WZN64158.1"/>
    <property type="molecule type" value="Genomic_DNA"/>
</dbReference>
<proteinExistence type="predicted"/>
<evidence type="ECO:0008006" key="5">
    <source>
        <dbReference type="Google" id="ProtNLM"/>
    </source>
</evidence>
<feature type="region of interest" description="Disordered" evidence="2">
    <location>
        <begin position="444"/>
        <end position="470"/>
    </location>
</feature>
<reference evidence="3 4" key="1">
    <citation type="submission" date="2024-03" db="EMBL/GenBank/DDBJ databases">
        <title>Complete genome sequence of the green alga Chloropicon roscoffensis RCC1871.</title>
        <authorList>
            <person name="Lemieux C."/>
            <person name="Pombert J.-F."/>
            <person name="Otis C."/>
            <person name="Turmel M."/>
        </authorList>
    </citation>
    <scope>NUCLEOTIDE SEQUENCE [LARGE SCALE GENOMIC DNA]</scope>
    <source>
        <strain evidence="3 4">RCC1871</strain>
    </source>
</reference>
<feature type="coiled-coil region" evidence="1">
    <location>
        <begin position="154"/>
        <end position="315"/>
    </location>
</feature>
<protein>
    <recommendedName>
        <fullName evidence="5">Trichohyalin-plectin-homology domain-containing protein</fullName>
    </recommendedName>
</protein>
<feature type="region of interest" description="Disordered" evidence="2">
    <location>
        <begin position="73"/>
        <end position="102"/>
    </location>
</feature>